<proteinExistence type="predicted"/>
<organism evidence="1 2">
    <name type="scientific">Colletotrichum scovillei</name>
    <dbReference type="NCBI Taxonomy" id="1209932"/>
    <lineage>
        <taxon>Eukaryota</taxon>
        <taxon>Fungi</taxon>
        <taxon>Dikarya</taxon>
        <taxon>Ascomycota</taxon>
        <taxon>Pezizomycotina</taxon>
        <taxon>Sordariomycetes</taxon>
        <taxon>Hypocreomycetidae</taxon>
        <taxon>Glomerellales</taxon>
        <taxon>Glomerellaceae</taxon>
        <taxon>Colletotrichum</taxon>
        <taxon>Colletotrichum acutatum species complex</taxon>
    </lineage>
</organism>
<dbReference type="AlphaFoldDB" id="A0A9P7QPX1"/>
<protein>
    <submittedName>
        <fullName evidence="1">Uncharacterized protein</fullName>
    </submittedName>
</protein>
<evidence type="ECO:0000313" key="2">
    <source>
        <dbReference type="Proteomes" id="UP000699042"/>
    </source>
</evidence>
<keyword evidence="2" id="KW-1185">Reference proteome</keyword>
<comment type="caution">
    <text evidence="1">The sequence shown here is derived from an EMBL/GenBank/DDBJ whole genome shotgun (WGS) entry which is preliminary data.</text>
</comment>
<name>A0A9P7QPX1_9PEZI</name>
<gene>
    <name evidence="1" type="ORF">JMJ77_011456</name>
</gene>
<reference evidence="1" key="1">
    <citation type="submission" date="2021-05" db="EMBL/GenBank/DDBJ databases">
        <title>Comparative genomics of three Colletotrichum scovillei strains and genetic complementation revealed genes involved fungal growth and virulence on chili pepper.</title>
        <authorList>
            <person name="Hsieh D.-K."/>
            <person name="Chuang S.-C."/>
            <person name="Chen C.-Y."/>
            <person name="Chao Y.-T."/>
            <person name="Lu M.-Y.J."/>
            <person name="Lee M.-H."/>
            <person name="Shih M.-C."/>
        </authorList>
    </citation>
    <scope>NUCLEOTIDE SEQUENCE</scope>
    <source>
        <strain evidence="1">Coll-153</strain>
    </source>
</reference>
<sequence length="76" mass="8363">MIKLQQSLPVAGVSITGSSVNILNLQEHTHPATILLYFNGNCPDMHPKPKYGAFSITSEYCQSLVQLSQCLPFPML</sequence>
<evidence type="ECO:0000313" key="1">
    <source>
        <dbReference type="EMBL" id="KAG7040594.1"/>
    </source>
</evidence>
<dbReference type="Proteomes" id="UP000699042">
    <property type="component" value="Unassembled WGS sequence"/>
</dbReference>
<accession>A0A9P7QPX1</accession>
<dbReference type="EMBL" id="JAESDN010000023">
    <property type="protein sequence ID" value="KAG7040594.1"/>
    <property type="molecule type" value="Genomic_DNA"/>
</dbReference>